<sequence>MCWKPVSERGRKATQRESMRVQGSCRAVAVCPVCVLLRAGTDTMEPAVLAAVARACLVTETQRRGSEGAKESPSHS</sequence>
<reference evidence="1 2" key="1">
    <citation type="journal article" date="2023" name="Genes (Basel)">
        <title>Chromosome-Level Genome Assembly and Circadian Gene Repertoire of the Patagonia Blennie Eleginops maclovinus-The Closest Ancestral Proxy of Antarctic Cryonotothenioids.</title>
        <authorList>
            <person name="Cheng C.C."/>
            <person name="Rivera-Colon A.G."/>
            <person name="Minhas B.F."/>
            <person name="Wilson L."/>
            <person name="Rayamajhi N."/>
            <person name="Vargas-Chacoff L."/>
            <person name="Catchen J.M."/>
        </authorList>
    </citation>
    <scope>NUCLEOTIDE SEQUENCE [LARGE SCALE GENOMIC DNA]</scope>
    <source>
        <strain evidence="1">JMC-PN-2008</strain>
    </source>
</reference>
<proteinExistence type="predicted"/>
<keyword evidence="2" id="KW-1185">Reference proteome</keyword>
<dbReference type="AlphaFoldDB" id="A0AAN8AMB8"/>
<dbReference type="EMBL" id="JAUZQC010000008">
    <property type="protein sequence ID" value="KAK5867941.1"/>
    <property type="molecule type" value="Genomic_DNA"/>
</dbReference>
<reference evidence="1 2" key="2">
    <citation type="journal article" date="2023" name="Mol. Biol. Evol.">
        <title>Genomics of Secondarily Temperate Adaptation in the Only Non-Antarctic Icefish.</title>
        <authorList>
            <person name="Rivera-Colon A.G."/>
            <person name="Rayamajhi N."/>
            <person name="Minhas B.F."/>
            <person name="Madrigal G."/>
            <person name="Bilyk K.T."/>
            <person name="Yoon V."/>
            <person name="Hune M."/>
            <person name="Gregory S."/>
            <person name="Cheng C.H.C."/>
            <person name="Catchen J.M."/>
        </authorList>
    </citation>
    <scope>NUCLEOTIDE SEQUENCE [LARGE SCALE GENOMIC DNA]</scope>
    <source>
        <strain evidence="1">JMC-PN-2008</strain>
    </source>
</reference>
<gene>
    <name evidence="1" type="ORF">PBY51_012394</name>
</gene>
<name>A0AAN8AMB8_ELEMC</name>
<evidence type="ECO:0000313" key="1">
    <source>
        <dbReference type="EMBL" id="KAK5867941.1"/>
    </source>
</evidence>
<comment type="caution">
    <text evidence="1">The sequence shown here is derived from an EMBL/GenBank/DDBJ whole genome shotgun (WGS) entry which is preliminary data.</text>
</comment>
<protein>
    <submittedName>
        <fullName evidence="1">Uncharacterized protein</fullName>
    </submittedName>
</protein>
<dbReference type="Proteomes" id="UP001346869">
    <property type="component" value="Unassembled WGS sequence"/>
</dbReference>
<evidence type="ECO:0000313" key="2">
    <source>
        <dbReference type="Proteomes" id="UP001346869"/>
    </source>
</evidence>
<organism evidence="1 2">
    <name type="scientific">Eleginops maclovinus</name>
    <name type="common">Patagonian blennie</name>
    <name type="synonym">Eleginus maclovinus</name>
    <dbReference type="NCBI Taxonomy" id="56733"/>
    <lineage>
        <taxon>Eukaryota</taxon>
        <taxon>Metazoa</taxon>
        <taxon>Chordata</taxon>
        <taxon>Craniata</taxon>
        <taxon>Vertebrata</taxon>
        <taxon>Euteleostomi</taxon>
        <taxon>Actinopterygii</taxon>
        <taxon>Neopterygii</taxon>
        <taxon>Teleostei</taxon>
        <taxon>Neoteleostei</taxon>
        <taxon>Acanthomorphata</taxon>
        <taxon>Eupercaria</taxon>
        <taxon>Perciformes</taxon>
        <taxon>Notothenioidei</taxon>
        <taxon>Eleginopidae</taxon>
        <taxon>Eleginops</taxon>
    </lineage>
</organism>
<accession>A0AAN8AMB8</accession>